<reference evidence="1 2" key="1">
    <citation type="submission" date="2017-09" db="EMBL/GenBank/DDBJ databases">
        <title>Depth-based differentiation of microbial function through sediment-hosted aquifers and enrichment of novel symbionts in the deep terrestrial subsurface.</title>
        <authorList>
            <person name="Probst A.J."/>
            <person name="Ladd B."/>
            <person name="Jarett J.K."/>
            <person name="Geller-Mcgrath D.E."/>
            <person name="Sieber C.M."/>
            <person name="Emerson J.B."/>
            <person name="Anantharaman K."/>
            <person name="Thomas B.C."/>
            <person name="Malmstrom R."/>
            <person name="Stieglmeier M."/>
            <person name="Klingl A."/>
            <person name="Woyke T."/>
            <person name="Ryan C.M."/>
            <person name="Banfield J.F."/>
        </authorList>
    </citation>
    <scope>NUCLEOTIDE SEQUENCE [LARGE SCALE GENOMIC DNA]</scope>
    <source>
        <strain evidence="1">CG11_big_fil_rev_8_21_14_0_20_37_11</strain>
    </source>
</reference>
<proteinExistence type="predicted"/>
<protein>
    <recommendedName>
        <fullName evidence="3">Nucleotidyl transferase AbiEii/AbiGii toxin family protein</fullName>
    </recommendedName>
</protein>
<sequence length="247" mass="29009">MIVPRREDALHKAQLLRLLTAIVDNTALSRSLYFKGGTCASMLSYLDRFSVDLDFDLKKSIEIKPLRKAFRSVFESHALTVKTENKYLLTYVLQYENRKYGRNSIKLNALPSFAKSNIYTVSYFPEIDRYMGCQTIDTMFANKLVAVTDRYNKYKTVAGRDIYDIHHFFYHGYSYNKEVIQERTGLAPDKYIAKLISFIKRHITQSILSQDLDTLLPYQKYHEIRKILIPETLMFLHDELKRLCDDN</sequence>
<dbReference type="InterPro" id="IPR014942">
    <property type="entry name" value="AbiEii"/>
</dbReference>
<evidence type="ECO:0000313" key="2">
    <source>
        <dbReference type="Proteomes" id="UP000230707"/>
    </source>
</evidence>
<comment type="caution">
    <text evidence="1">The sequence shown here is derived from an EMBL/GenBank/DDBJ whole genome shotgun (WGS) entry which is preliminary data.</text>
</comment>
<dbReference type="AlphaFoldDB" id="A0A2H0NI04"/>
<dbReference type="Pfam" id="PF08843">
    <property type="entry name" value="AbiEii"/>
    <property type="match status" value="1"/>
</dbReference>
<organism evidence="1 2">
    <name type="scientific">Candidatus Gottesmanbacteria bacterium CG11_big_fil_rev_8_21_14_0_20_37_11</name>
    <dbReference type="NCBI Taxonomy" id="1974575"/>
    <lineage>
        <taxon>Bacteria</taxon>
        <taxon>Candidatus Gottesmaniibacteriota</taxon>
    </lineage>
</organism>
<dbReference type="EMBL" id="PCWS01000061">
    <property type="protein sequence ID" value="PIR08522.1"/>
    <property type="molecule type" value="Genomic_DNA"/>
</dbReference>
<evidence type="ECO:0000313" key="1">
    <source>
        <dbReference type="EMBL" id="PIR08522.1"/>
    </source>
</evidence>
<gene>
    <name evidence="1" type="ORF">COV53_02585</name>
</gene>
<dbReference type="Gene3D" id="3.10.450.620">
    <property type="entry name" value="JHP933, nucleotidyltransferase-like core domain"/>
    <property type="match status" value="1"/>
</dbReference>
<name>A0A2H0NI04_9BACT</name>
<accession>A0A2H0NI04</accession>
<dbReference type="Proteomes" id="UP000230707">
    <property type="component" value="Unassembled WGS sequence"/>
</dbReference>
<evidence type="ECO:0008006" key="3">
    <source>
        <dbReference type="Google" id="ProtNLM"/>
    </source>
</evidence>